<evidence type="ECO:0000313" key="2">
    <source>
        <dbReference type="Proteomes" id="UP000801492"/>
    </source>
</evidence>
<accession>A0A8K0GLW9</accession>
<protein>
    <recommendedName>
        <fullName evidence="3">CD80-like immunoglobulin C2-set domain-containing protein</fullName>
    </recommendedName>
</protein>
<proteinExistence type="predicted"/>
<dbReference type="PANTHER" id="PTHR21261">
    <property type="entry name" value="BEAT PROTEIN"/>
    <property type="match status" value="1"/>
</dbReference>
<keyword evidence="2" id="KW-1185">Reference proteome</keyword>
<dbReference type="AlphaFoldDB" id="A0A8K0GLW9"/>
<dbReference type="InterPro" id="IPR013783">
    <property type="entry name" value="Ig-like_fold"/>
</dbReference>
<evidence type="ECO:0000313" key="1">
    <source>
        <dbReference type="EMBL" id="KAF2904934.1"/>
    </source>
</evidence>
<dbReference type="PANTHER" id="PTHR21261:SF17">
    <property type="entry name" value="BEAT VI"/>
    <property type="match status" value="1"/>
</dbReference>
<gene>
    <name evidence="1" type="ORF">ILUMI_01240</name>
</gene>
<sequence length="194" mass="21512">MSNSSPNKVVLRNVQQGVSGRYRCEVSTDSPNFYTTIETGYMYVIKIPKGEPHIMIEKDSYEIGYTLSGNCTSPSSYPSVNLTWFVNERQVNASSVMYVPDPNASESQKIPKISVSRFELEIDANTFLDGKVRLQCVATLFDLYQSQAEIVLQEERPRPRPSSVLGTRDASSGLVSQLTGVYLTSAVLLGVVLR</sequence>
<dbReference type="OrthoDB" id="6343941at2759"/>
<dbReference type="Gene3D" id="2.60.40.10">
    <property type="entry name" value="Immunoglobulins"/>
    <property type="match status" value="1"/>
</dbReference>
<name>A0A8K0GLW9_IGNLU</name>
<comment type="caution">
    <text evidence="1">The sequence shown here is derived from an EMBL/GenBank/DDBJ whole genome shotgun (WGS) entry which is preliminary data.</text>
</comment>
<reference evidence="1" key="1">
    <citation type="submission" date="2019-08" db="EMBL/GenBank/DDBJ databases">
        <title>The genome of the North American firefly Photinus pyralis.</title>
        <authorList>
            <consortium name="Photinus pyralis genome working group"/>
            <person name="Fallon T.R."/>
            <person name="Sander Lower S.E."/>
            <person name="Weng J.-K."/>
        </authorList>
    </citation>
    <scope>NUCLEOTIDE SEQUENCE</scope>
    <source>
        <strain evidence="1">TRF0915ILg1</strain>
        <tissue evidence="1">Whole body</tissue>
    </source>
</reference>
<organism evidence="1 2">
    <name type="scientific">Ignelater luminosus</name>
    <name type="common">Cucubano</name>
    <name type="synonym">Pyrophorus luminosus</name>
    <dbReference type="NCBI Taxonomy" id="2038154"/>
    <lineage>
        <taxon>Eukaryota</taxon>
        <taxon>Metazoa</taxon>
        <taxon>Ecdysozoa</taxon>
        <taxon>Arthropoda</taxon>
        <taxon>Hexapoda</taxon>
        <taxon>Insecta</taxon>
        <taxon>Pterygota</taxon>
        <taxon>Neoptera</taxon>
        <taxon>Endopterygota</taxon>
        <taxon>Coleoptera</taxon>
        <taxon>Polyphaga</taxon>
        <taxon>Elateriformia</taxon>
        <taxon>Elateroidea</taxon>
        <taxon>Elateridae</taxon>
        <taxon>Agrypninae</taxon>
        <taxon>Pyrophorini</taxon>
        <taxon>Ignelater</taxon>
    </lineage>
</organism>
<dbReference type="EMBL" id="VTPC01000642">
    <property type="protein sequence ID" value="KAF2904934.1"/>
    <property type="molecule type" value="Genomic_DNA"/>
</dbReference>
<evidence type="ECO:0008006" key="3">
    <source>
        <dbReference type="Google" id="ProtNLM"/>
    </source>
</evidence>
<dbReference type="Proteomes" id="UP000801492">
    <property type="component" value="Unassembled WGS sequence"/>
</dbReference>